<dbReference type="InterPro" id="IPR013821">
    <property type="entry name" value="K_chnl_volt-dep_KCNQ_C"/>
</dbReference>
<comment type="subcellular location">
    <subcellularLocation>
        <location evidence="1">Cell membrane</location>
        <topology evidence="1">Multi-pass membrane protein</topology>
    </subcellularLocation>
</comment>
<evidence type="ECO:0000256" key="6">
    <source>
        <dbReference type="ARBA" id="ARBA00023303"/>
    </source>
</evidence>
<organism evidence="10 11">
    <name type="scientific">Allacma fusca</name>
    <dbReference type="NCBI Taxonomy" id="39272"/>
    <lineage>
        <taxon>Eukaryota</taxon>
        <taxon>Metazoa</taxon>
        <taxon>Ecdysozoa</taxon>
        <taxon>Arthropoda</taxon>
        <taxon>Hexapoda</taxon>
        <taxon>Collembola</taxon>
        <taxon>Symphypleona</taxon>
        <taxon>Sminthuridae</taxon>
        <taxon>Allacma</taxon>
    </lineage>
</organism>
<evidence type="ECO:0000256" key="8">
    <source>
        <dbReference type="SAM" id="MobiDB-lite"/>
    </source>
</evidence>
<keyword evidence="3" id="KW-1003">Cell membrane</keyword>
<gene>
    <name evidence="10" type="ORF">AFUS01_LOCUS14688</name>
</gene>
<dbReference type="GO" id="GO:0008076">
    <property type="term" value="C:voltage-gated potassium channel complex"/>
    <property type="evidence" value="ECO:0007669"/>
    <property type="project" value="TreeGrafter"/>
</dbReference>
<protein>
    <recommendedName>
        <fullName evidence="9">Potassium channel voltage dependent KCNQ C-terminal domain-containing protein</fullName>
    </recommendedName>
</protein>
<keyword evidence="3" id="KW-0472">Membrane</keyword>
<evidence type="ECO:0000259" key="9">
    <source>
        <dbReference type="Pfam" id="PF03520"/>
    </source>
</evidence>
<evidence type="ECO:0000256" key="4">
    <source>
        <dbReference type="ARBA" id="ARBA00022958"/>
    </source>
</evidence>
<feature type="domain" description="Potassium channel voltage dependent KCNQ C-terminal" evidence="9">
    <location>
        <begin position="98"/>
        <end position="176"/>
    </location>
</feature>
<evidence type="ECO:0000313" key="11">
    <source>
        <dbReference type="Proteomes" id="UP000708208"/>
    </source>
</evidence>
<evidence type="ECO:0000256" key="5">
    <source>
        <dbReference type="ARBA" id="ARBA00023065"/>
    </source>
</evidence>
<keyword evidence="4" id="KW-0630">Potassium</keyword>
<feature type="region of interest" description="Disordered" evidence="8">
    <location>
        <begin position="30"/>
        <end position="99"/>
    </location>
</feature>
<comment type="catalytic activity">
    <reaction evidence="7">
        <text>K(+)(in) = K(+)(out)</text>
        <dbReference type="Rhea" id="RHEA:29463"/>
        <dbReference type="ChEBI" id="CHEBI:29103"/>
    </reaction>
</comment>
<evidence type="ECO:0000256" key="3">
    <source>
        <dbReference type="ARBA" id="ARBA00022475"/>
    </source>
</evidence>
<dbReference type="EMBL" id="CAJVCH010126338">
    <property type="protein sequence ID" value="CAG7725741.1"/>
    <property type="molecule type" value="Genomic_DNA"/>
</dbReference>
<name>A0A8J2JT25_9HEXA</name>
<keyword evidence="6" id="KW-0407">Ion channel</keyword>
<accession>A0A8J2JT25</accession>
<proteinExistence type="predicted"/>
<keyword evidence="2" id="KW-0813">Transport</keyword>
<reference evidence="10" key="1">
    <citation type="submission" date="2021-06" db="EMBL/GenBank/DDBJ databases">
        <authorList>
            <person name="Hodson N. C."/>
            <person name="Mongue J. A."/>
            <person name="Jaron S. K."/>
        </authorList>
    </citation>
    <scope>NUCLEOTIDE SEQUENCE</scope>
</reference>
<evidence type="ECO:0000256" key="1">
    <source>
        <dbReference type="ARBA" id="ARBA00004651"/>
    </source>
</evidence>
<keyword evidence="11" id="KW-1185">Reference proteome</keyword>
<sequence length="226" mass="25454">YPQSSDPKTEFIPKSFKHNASFVMTRWPTIRRNKSLRPPSPSPSLQAKDNRGDVSFSGIGGSSMGIQTAGTTPRLHTSTSQDSVGRDENSLHDACGGDDDDDTVRWQQLTATHKTAIRAIRKIKYLVARRKFREALKPYDVKDVIEQYSAGHVDLLGRVKSLQQRLDQILGRQGSKSRDVYDSKICLAARIVKVERQENLVVYTDVILKKILKSSKEELFVFSDDC</sequence>
<evidence type="ECO:0000313" key="10">
    <source>
        <dbReference type="EMBL" id="CAG7725741.1"/>
    </source>
</evidence>
<feature type="compositionally biased region" description="Polar residues" evidence="8">
    <location>
        <begin position="68"/>
        <end position="83"/>
    </location>
</feature>
<keyword evidence="5" id="KW-0406">Ion transport</keyword>
<dbReference type="AlphaFoldDB" id="A0A8J2JT25"/>
<feature type="non-terminal residue" evidence="10">
    <location>
        <position position="1"/>
    </location>
</feature>
<dbReference type="PANTHER" id="PTHR47735">
    <property type="entry name" value="POTASSIUM VOLTAGE-GATED CHANNEL SUBFAMILY KQT MEMBER 4"/>
    <property type="match status" value="1"/>
</dbReference>
<dbReference type="PANTHER" id="PTHR47735:SF9">
    <property type="entry name" value="POTASSIUM VOLTAGE-GATED CHANNEL SUBFAMILY KQT MEMBER 4-LIKE ISOFORM X1"/>
    <property type="match status" value="1"/>
</dbReference>
<dbReference type="OrthoDB" id="8879391at2759"/>
<dbReference type="InterPro" id="IPR003937">
    <property type="entry name" value="K_chnl_volt-dep_KCNQ"/>
</dbReference>
<dbReference type="Proteomes" id="UP000708208">
    <property type="component" value="Unassembled WGS sequence"/>
</dbReference>
<evidence type="ECO:0000256" key="2">
    <source>
        <dbReference type="ARBA" id="ARBA00022448"/>
    </source>
</evidence>
<dbReference type="Pfam" id="PF03520">
    <property type="entry name" value="KCNQ_channel"/>
    <property type="match status" value="1"/>
</dbReference>
<comment type="caution">
    <text evidence="10">The sequence shown here is derived from an EMBL/GenBank/DDBJ whole genome shotgun (WGS) entry which is preliminary data.</text>
</comment>
<dbReference type="GO" id="GO:0005249">
    <property type="term" value="F:voltage-gated potassium channel activity"/>
    <property type="evidence" value="ECO:0007669"/>
    <property type="project" value="InterPro"/>
</dbReference>
<evidence type="ECO:0000256" key="7">
    <source>
        <dbReference type="ARBA" id="ARBA00034430"/>
    </source>
</evidence>